<reference evidence="2" key="1">
    <citation type="submission" date="2019-10" db="EMBL/GenBank/DDBJ databases">
        <title>The virome associated to a a collection of Bremia lactucae isolates.</title>
        <authorList>
            <person name="Chiapello M."/>
            <person name="Turina M."/>
        </authorList>
    </citation>
    <scope>NUCLEOTIDE SEQUENCE</scope>
    <source>
        <strain evidence="2">DML-A_DN37921</strain>
    </source>
</reference>
<sequence>MALVLLRKILTSASYSVDSVGRMWKEFSAYLTTRSLRLRTREKPTLSTNNIFRFLLKTDFVTKLVGGITCKAEATYVAHLSSTRNLPAAGDKTILKSLNSFKECVTSEFQSNSNYLDRLKITSAKVARKILRINPKSLDKVKDCHISLSRAGDFDSPVKQGGRANIVIEELTKILDYTPSTDECLTLPDGTDLKTPAGVARWKSWFREPDFIDDFRSKGVFNTPIVELGTWMPSPSGEPEFVPENRYGIDMAIGPQMLAAALICASNEGYVSGTDVVKPIPTRTAVVPEPGVKARTVSTTKWWVIVLEQPLGNLIRAILKDHPSAEAGLIRADQAWLYCDMLSKVARKGGFKKLAHNFYILSSDLQEATDRTPHCVARALLEGFCEGIGLNCYLADLAINLICSSREVHVKHGNLKDQFITCRGVLMGEPMTKAILTLQSLVAEEMAIRDFLEIPDGPINEPWRCFSVGGDDHIAHGPLKYLNNITLHQENMGSKIQYSKHGVSRTAVKYCEKVIYLKDSDLSCSASEVNSLDGYDKAAFVDSIKVRLLSPISKSIEIKNDRNIAIGKAKSLGKTLRWLNVKHFPLKWVQMVRNRFVLRMKGYLPAIGTSLFSQICLPTELGGLDIYIEGELPMVILSSPLPTLKLVCDLVNGQADPVKLAKLKRFPSNNVSRGTTLHKAVMDLTEALLFDYCLKSVEELKEEMGILDTVSNREVFSKAKSIGYVSIEEAVDMASRSLIFSQLLTKESTSSSFNTTPWKKRYYDLWSEIYSEEDCNKNYPSNTLSVIEETKFYKNFFPVRLINLNKEVNIWARDESGRPMPPEFDVLTIREALEENHPCLKVGLNSYLPDVTSCKPLRPTRKYVTNVINYEDTFENPLYGLWDFPEEAEASEEEKEPTTVSKKRKLDSISLPSHPMVLRSNTIRKSRRLQKLQPEFSFLPS</sequence>
<dbReference type="GO" id="GO:0003968">
    <property type="term" value="F:RNA-directed RNA polymerase activity"/>
    <property type="evidence" value="ECO:0007669"/>
    <property type="project" value="UniProtKB-KW"/>
</dbReference>
<feature type="region of interest" description="Disordered" evidence="1">
    <location>
        <begin position="890"/>
        <end position="913"/>
    </location>
</feature>
<accession>A0A6G9ELE4</accession>
<keyword evidence="2" id="KW-0808">Transferase</keyword>
<keyword evidence="2" id="KW-0696">RNA-directed RNA polymerase</keyword>
<keyword evidence="2" id="KW-0548">Nucleotidyltransferase</keyword>
<dbReference type="EMBL" id="MN565683">
    <property type="protein sequence ID" value="QIP68013.1"/>
    <property type="molecule type" value="Genomic_RNA"/>
</dbReference>
<name>A0A6G9ELE4_9VIRU</name>
<proteinExistence type="predicted"/>
<protein>
    <submittedName>
        <fullName evidence="2">RNA-dependent RNA polymerase</fullName>
    </submittedName>
</protein>
<organism evidence="2">
    <name type="scientific">Bremia lactucae associated narnavirus 2</name>
    <dbReference type="NCBI Taxonomy" id="2719803"/>
    <lineage>
        <taxon>Viruses</taxon>
        <taxon>Riboviria</taxon>
        <taxon>Orthornavirae</taxon>
        <taxon>Lenarviricota</taxon>
        <taxon>Amabiliviricetes</taxon>
        <taxon>Wolframvirales</taxon>
        <taxon>Narnaviridae</taxon>
        <taxon>Narnavirus</taxon>
    </lineage>
</organism>
<evidence type="ECO:0000313" key="2">
    <source>
        <dbReference type="EMBL" id="QIP68013.1"/>
    </source>
</evidence>
<evidence type="ECO:0000256" key="1">
    <source>
        <dbReference type="SAM" id="MobiDB-lite"/>
    </source>
</evidence>